<reference evidence="2 3" key="1">
    <citation type="submission" date="2015-02" db="EMBL/GenBank/DDBJ databases">
        <title>Two Pseudomonas sp. nov., isolated from raw milk.</title>
        <authorList>
            <person name="Wenning M."/>
            <person name="von Neubeck M."/>
            <person name="Huptas C."/>
            <person name="Scherer S."/>
        </authorList>
    </citation>
    <scope>NUCLEOTIDE SEQUENCE [LARGE SCALE GENOMIC DNA]</scope>
    <source>
        <strain evidence="2 3">DSM 29164</strain>
    </source>
</reference>
<dbReference type="Pfam" id="PF26124">
    <property type="entry name" value="DUF8038"/>
    <property type="match status" value="1"/>
</dbReference>
<proteinExistence type="predicted"/>
<comment type="caution">
    <text evidence="2">The sequence shown here is derived from an EMBL/GenBank/DDBJ whole genome shotgun (WGS) entry which is preliminary data.</text>
</comment>
<dbReference type="CDD" id="cd20495">
    <property type="entry name" value="C58_PaToxP-like"/>
    <property type="match status" value="1"/>
</dbReference>
<feature type="domain" description="DUF8038" evidence="1">
    <location>
        <begin position="1411"/>
        <end position="1576"/>
    </location>
</feature>
<accession>A0A0R3AHZ1</accession>
<sequence length="1581" mass="173494">MITSSSTVTPFIVQTGAPPAGLHAQALIASPSPMIEAPVVREPSDETPQAAGDRALTRMYANALKNPIIDKHNLDYKKLNIENIPPDSSFGQWRRHLHNIIQSRAMLEWSVDKGIDLSFPLKINARDGTLISDSAGGAVSVYDFPGWPLLISAAKALTPYGGVVTVGKSDTAQVQDIAFFYHKHVPIDRATPKPAQKDILNAYAEQVLEGPPFEPADLHSPFRESLSLQQTQLGDLNNRRAVSGQITASLVAKLGRLSNSVMPYGTAEERAQPFGSDQQEALKNTVFTVDPASSYFREHNLMPGATVSLHRFMEDQGIELPTNYDQLMGVAKALLSVPAVKPALGDLGGALSWPTLLSNEDQRKLHSVIRHDLKDEQDDHLLAHWTRNVHWEAGTLNDDPHQVLNDILKSTKPRVLGMRARSELGEIASPDSLMEWMLAALQTSLDSESVFTNPPASTRTKVAGFDLASPYLGGKSASALRGALSDHLIRVGKATVRTAPLAVFVLLSRKAPALLVKEIPEEVKFGSHTWVSFSTAVARIEAQAPGSTSKMTFAQVMTRAEQIPLYPEDRLTEQLAQNEALKDWGVVNGILDASDDDIYTDAKMDEVRNAFNEQVAELSAASTAFATQMPKFHEKALKQLQSLMPNLSLDDLQDKCITRDTARYDSPGPYSVLDLYLTDRLKPSDIQWRSSNIKISLPAIRVRLSTETSSLSDLKTEFEREFSAYVDGHEAAISAQTKHLISSLPLADRKMIEYGQLTVGQYFKVYRSATTGNLNSFEQAPGRIFLHSKLDENTCTYEINWYENTITKRDDLNDIKIAPLPPKTRAPIPRGMQLGDSFYLLAPLDPPGNYTDKLLDEKDDARTPRSFFSERTRYIADAKLKISDIPSYKEMAQGMTTFDTEVSTNKKVGEFFLNLVPFYSAVNNFAQGKVGEGIADLALDVFGFFVAFGAAAKGVKALKVGSSAFKYFKHGARIFGRGAIGALNPLDGIGTLANGVATAGKNLVKLAARQVAKWTTPEAYNVIKALKGFDSGAIGTAKIHGELVETVAAQKNGKWYAIDTATRQPYGLPLKDFLPSARINVEEFGRWASAADPGKKISDEIVNKWKGSVTKHRGTAEFDNGYSIGASNKVPGLDKANKIEDIMKLAGDSTLTAEQVGIIARKYDDIAYRFGRSGSARFIDNIEPRFGTVIPLPQVVYLTQTLQLSDGQCAALSRIMATAMEHGKEAEFIKNLYTAAAFPTDPASRAFTQTLRKLQNQVGGQTAFHAGKTPRQLSYKDMIKELSDSPAQKSLMIDSPGHAMTAGVKVKDGEKVFWFYDPNFGLANFSTAEAMEGGLTRLFHDKKLNAQYKTHSLDRNNLEFKVFEHDDAWVQKNSVFGADVKGLYDVPLIPSGLPRSVTNEQLKFNWEKLHANPENQGLICYEASMRVGQAEKTLSPQVYDTVLAATNRKSASNYSAGYLELMDIKPDNLKTTFNPADITESGLINFKYANEGGDFAHTVYIQKASNNELFLFNTNSPDLDLAMIKSGNPPQISGGMTVYKLSDGNHKGLQDFIDGVGANVGWQYAYTPASKLNANVRKAHS</sequence>
<organism evidence="2 3">
    <name type="scientific">Pseudomonas paralactis</name>
    <dbReference type="NCBI Taxonomy" id="1615673"/>
    <lineage>
        <taxon>Bacteria</taxon>
        <taxon>Pseudomonadati</taxon>
        <taxon>Pseudomonadota</taxon>
        <taxon>Gammaproteobacteria</taxon>
        <taxon>Pseudomonadales</taxon>
        <taxon>Pseudomonadaceae</taxon>
        <taxon>Pseudomonas</taxon>
    </lineage>
</organism>
<evidence type="ECO:0000313" key="3">
    <source>
        <dbReference type="Proteomes" id="UP000050852"/>
    </source>
</evidence>
<dbReference type="InterPro" id="IPR058351">
    <property type="entry name" value="DUF8038"/>
</dbReference>
<evidence type="ECO:0000259" key="1">
    <source>
        <dbReference type="Pfam" id="PF26124"/>
    </source>
</evidence>
<name>A0A0R3AHZ1_9PSED</name>
<dbReference type="EMBL" id="JYLN01000005">
    <property type="protein sequence ID" value="KRP71804.1"/>
    <property type="molecule type" value="Genomic_DNA"/>
</dbReference>
<evidence type="ECO:0000313" key="2">
    <source>
        <dbReference type="EMBL" id="KRP71804.1"/>
    </source>
</evidence>
<dbReference type="Proteomes" id="UP000050852">
    <property type="component" value="Unassembled WGS sequence"/>
</dbReference>
<protein>
    <recommendedName>
        <fullName evidence="1">DUF8038 domain-containing protein</fullName>
    </recommendedName>
</protein>
<dbReference type="PATRIC" id="fig|1615673.3.peg.4333"/>
<gene>
    <name evidence="2" type="ORF">TX23_16200</name>
</gene>